<dbReference type="Gene3D" id="2.60.120.10">
    <property type="entry name" value="Jelly Rolls"/>
    <property type="match status" value="1"/>
</dbReference>
<dbReference type="InterPro" id="IPR018490">
    <property type="entry name" value="cNMP-bd_dom_sf"/>
</dbReference>
<evidence type="ECO:0000259" key="4">
    <source>
        <dbReference type="Pfam" id="PF13545"/>
    </source>
</evidence>
<dbReference type="OrthoDB" id="9774616at2"/>
<feature type="domain" description="HTH crp-type" evidence="4">
    <location>
        <begin position="180"/>
        <end position="249"/>
    </location>
</feature>
<dbReference type="InterPro" id="IPR036388">
    <property type="entry name" value="WH-like_DNA-bd_sf"/>
</dbReference>
<keyword evidence="3" id="KW-0804">Transcription</keyword>
<keyword evidence="1" id="KW-0805">Transcription regulation</keyword>
<dbReference type="AlphaFoldDB" id="A0A0R1U328"/>
<dbReference type="GO" id="GO:0003677">
    <property type="term" value="F:DNA binding"/>
    <property type="evidence" value="ECO:0007669"/>
    <property type="project" value="UniProtKB-KW"/>
</dbReference>
<dbReference type="Proteomes" id="UP000051922">
    <property type="component" value="Unassembled WGS sequence"/>
</dbReference>
<sequence length="257" mass="29297">MMASVTPNFYGDPLVKLKYLGTPNAPADIRGDATMNKLNFYVNGDYAQFKPLLTKLATKRITVRAGERLQDTNGRHFYYYIEDGLIMRSVLFKSGLEHGLLLCGHDTLTPVYRSEGTSPESTLSLVAIHEAHVLAITHDKIDDLVYNNRDFNHQLIISYQKNIDYLIRKKELLLTSTGLQRLAYYLTCYLDEYEPKDNTVHVSQSLMGSLVVLNPVNTSRNMKKLRELGLISTDRNGIKILKRNKLRELGEIEEITI</sequence>
<dbReference type="InterPro" id="IPR036390">
    <property type="entry name" value="WH_DNA-bd_sf"/>
</dbReference>
<dbReference type="SUPFAM" id="SSF46785">
    <property type="entry name" value="Winged helix' DNA-binding domain"/>
    <property type="match status" value="1"/>
</dbReference>
<evidence type="ECO:0000256" key="1">
    <source>
        <dbReference type="ARBA" id="ARBA00023015"/>
    </source>
</evidence>
<gene>
    <name evidence="5" type="ORF">FC50_GL001280</name>
</gene>
<evidence type="ECO:0000256" key="3">
    <source>
        <dbReference type="ARBA" id="ARBA00023163"/>
    </source>
</evidence>
<proteinExistence type="predicted"/>
<name>A0A0R1U328_9LACO</name>
<accession>A0A0R1U328</accession>
<keyword evidence="6" id="KW-1185">Reference proteome</keyword>
<reference evidence="5 6" key="1">
    <citation type="journal article" date="2015" name="Genome Announc.">
        <title>Expanding the biotechnology potential of lactobacilli through comparative genomics of 213 strains and associated genera.</title>
        <authorList>
            <person name="Sun Z."/>
            <person name="Harris H.M."/>
            <person name="McCann A."/>
            <person name="Guo C."/>
            <person name="Argimon S."/>
            <person name="Zhang W."/>
            <person name="Yang X."/>
            <person name="Jeffery I.B."/>
            <person name="Cooney J.C."/>
            <person name="Kagawa T.F."/>
            <person name="Liu W."/>
            <person name="Song Y."/>
            <person name="Salvetti E."/>
            <person name="Wrobel A."/>
            <person name="Rasinkangas P."/>
            <person name="Parkhill J."/>
            <person name="Rea M.C."/>
            <person name="O'Sullivan O."/>
            <person name="Ritari J."/>
            <person name="Douillard F.P."/>
            <person name="Paul Ross R."/>
            <person name="Yang R."/>
            <person name="Briner A.E."/>
            <person name="Felis G.E."/>
            <person name="de Vos W.M."/>
            <person name="Barrangou R."/>
            <person name="Klaenhammer T.R."/>
            <person name="Caufield P.W."/>
            <person name="Cui Y."/>
            <person name="Zhang H."/>
            <person name="O'Toole P.W."/>
        </authorList>
    </citation>
    <scope>NUCLEOTIDE SEQUENCE [LARGE SCALE GENOMIC DNA]</scope>
    <source>
        <strain evidence="5 6">DSM 15945</strain>
    </source>
</reference>
<dbReference type="InterPro" id="IPR014710">
    <property type="entry name" value="RmlC-like_jellyroll"/>
</dbReference>
<evidence type="ECO:0000256" key="2">
    <source>
        <dbReference type="ARBA" id="ARBA00023125"/>
    </source>
</evidence>
<dbReference type="SUPFAM" id="SSF51206">
    <property type="entry name" value="cAMP-binding domain-like"/>
    <property type="match status" value="1"/>
</dbReference>
<dbReference type="EMBL" id="AZFJ01000049">
    <property type="protein sequence ID" value="KRL85882.1"/>
    <property type="molecule type" value="Genomic_DNA"/>
</dbReference>
<dbReference type="Pfam" id="PF13545">
    <property type="entry name" value="HTH_Crp_2"/>
    <property type="match status" value="1"/>
</dbReference>
<dbReference type="InterPro" id="IPR012318">
    <property type="entry name" value="HTH_CRP"/>
</dbReference>
<organism evidence="5 6">
    <name type="scientific">Lacticaseibacillus pantheris DSM 15945 = JCM 12539 = NBRC 106106</name>
    <dbReference type="NCBI Taxonomy" id="1423783"/>
    <lineage>
        <taxon>Bacteria</taxon>
        <taxon>Bacillati</taxon>
        <taxon>Bacillota</taxon>
        <taxon>Bacilli</taxon>
        <taxon>Lactobacillales</taxon>
        <taxon>Lactobacillaceae</taxon>
        <taxon>Lacticaseibacillus</taxon>
    </lineage>
</organism>
<comment type="caution">
    <text evidence="5">The sequence shown here is derived from an EMBL/GenBank/DDBJ whole genome shotgun (WGS) entry which is preliminary data.</text>
</comment>
<dbReference type="GO" id="GO:0006355">
    <property type="term" value="P:regulation of DNA-templated transcription"/>
    <property type="evidence" value="ECO:0007669"/>
    <property type="project" value="InterPro"/>
</dbReference>
<keyword evidence="2" id="KW-0238">DNA-binding</keyword>
<dbReference type="PATRIC" id="fig|1423783.4.peg.1321"/>
<protein>
    <recommendedName>
        <fullName evidence="4">HTH crp-type domain-containing protein</fullName>
    </recommendedName>
</protein>
<evidence type="ECO:0000313" key="5">
    <source>
        <dbReference type="EMBL" id="KRL85882.1"/>
    </source>
</evidence>
<evidence type="ECO:0000313" key="6">
    <source>
        <dbReference type="Proteomes" id="UP000051922"/>
    </source>
</evidence>
<dbReference type="Gene3D" id="1.10.10.10">
    <property type="entry name" value="Winged helix-like DNA-binding domain superfamily/Winged helix DNA-binding domain"/>
    <property type="match status" value="1"/>
</dbReference>
<dbReference type="STRING" id="1423783.FC50_GL001280"/>